<dbReference type="Pfam" id="PF13936">
    <property type="entry name" value="HTH_38"/>
    <property type="match status" value="1"/>
</dbReference>
<proteinExistence type="predicted"/>
<comment type="caution">
    <text evidence="3">The sequence shown here is derived from an EMBL/GenBank/DDBJ whole genome shotgun (WGS) entry which is preliminary data.</text>
</comment>
<feature type="domain" description="Transposase IS30-like HTH" evidence="2">
    <location>
        <begin position="32"/>
        <end position="60"/>
    </location>
</feature>
<accession>A0ABW3CBD7</accession>
<reference evidence="4" key="1">
    <citation type="journal article" date="2019" name="Int. J. Syst. Evol. Microbiol.">
        <title>The Global Catalogue of Microorganisms (GCM) 10K type strain sequencing project: providing services to taxonomists for standard genome sequencing and annotation.</title>
        <authorList>
            <consortium name="The Broad Institute Genomics Platform"/>
            <consortium name="The Broad Institute Genome Sequencing Center for Infectious Disease"/>
            <person name="Wu L."/>
            <person name="Ma J."/>
        </authorList>
    </citation>
    <scope>NUCLEOTIDE SEQUENCE [LARGE SCALE GENOMIC DNA]</scope>
    <source>
        <strain evidence="4">JCM 31696</strain>
    </source>
</reference>
<dbReference type="EMBL" id="JBHTIR010000145">
    <property type="protein sequence ID" value="MFD0850831.1"/>
    <property type="molecule type" value="Genomic_DNA"/>
</dbReference>
<organism evidence="3 4">
    <name type="scientific">Actinomadura adrarensis</name>
    <dbReference type="NCBI Taxonomy" id="1819600"/>
    <lineage>
        <taxon>Bacteria</taxon>
        <taxon>Bacillati</taxon>
        <taxon>Actinomycetota</taxon>
        <taxon>Actinomycetes</taxon>
        <taxon>Streptosporangiales</taxon>
        <taxon>Thermomonosporaceae</taxon>
        <taxon>Actinomadura</taxon>
    </lineage>
</organism>
<protein>
    <submittedName>
        <fullName evidence="3">Helix-turn-helix domain-containing protein</fullName>
    </submittedName>
</protein>
<dbReference type="Gene3D" id="1.10.10.10">
    <property type="entry name" value="Winged helix-like DNA-binding domain superfamily/Winged helix DNA-binding domain"/>
    <property type="match status" value="1"/>
</dbReference>
<sequence>MLEVRCLMVRKYVPKKSARWPDKDKRMARAVELHAAGLSLRQIAERLVVSHQTVARDLARWDTERPNVTPLAVTSDCHKVPPMGRDVTPECDTPGAAVIQLRRSS</sequence>
<dbReference type="InterPro" id="IPR009057">
    <property type="entry name" value="Homeodomain-like_sf"/>
</dbReference>
<dbReference type="InterPro" id="IPR025246">
    <property type="entry name" value="IS30-like_HTH"/>
</dbReference>
<keyword evidence="4" id="KW-1185">Reference proteome</keyword>
<name>A0ABW3CBD7_9ACTN</name>
<gene>
    <name evidence="3" type="ORF">ACFQ07_01160</name>
</gene>
<evidence type="ECO:0000313" key="4">
    <source>
        <dbReference type="Proteomes" id="UP001597083"/>
    </source>
</evidence>
<evidence type="ECO:0000313" key="3">
    <source>
        <dbReference type="EMBL" id="MFD0850831.1"/>
    </source>
</evidence>
<feature type="region of interest" description="Disordered" evidence="1">
    <location>
        <begin position="73"/>
        <end position="92"/>
    </location>
</feature>
<dbReference type="SUPFAM" id="SSF46689">
    <property type="entry name" value="Homeodomain-like"/>
    <property type="match status" value="1"/>
</dbReference>
<dbReference type="InterPro" id="IPR036388">
    <property type="entry name" value="WH-like_DNA-bd_sf"/>
</dbReference>
<dbReference type="Proteomes" id="UP001597083">
    <property type="component" value="Unassembled WGS sequence"/>
</dbReference>
<evidence type="ECO:0000259" key="2">
    <source>
        <dbReference type="Pfam" id="PF13936"/>
    </source>
</evidence>
<evidence type="ECO:0000256" key="1">
    <source>
        <dbReference type="SAM" id="MobiDB-lite"/>
    </source>
</evidence>